<feature type="non-terminal residue" evidence="5">
    <location>
        <position position="1"/>
    </location>
</feature>
<proteinExistence type="inferred from homology"/>
<comment type="similarity">
    <text evidence="2">Belongs to the AB hydrolase superfamily. LDAH family.</text>
</comment>
<dbReference type="PANTHER" id="PTHR13390:SF0">
    <property type="entry name" value="LIPID DROPLET-ASSOCIATED HYDROLASE"/>
    <property type="match status" value="1"/>
</dbReference>
<keyword evidence="4" id="KW-0378">Hydrolase</keyword>
<evidence type="ECO:0000256" key="4">
    <source>
        <dbReference type="ARBA" id="ARBA00022801"/>
    </source>
</evidence>
<sequence>NIKTIMNKNHFLSISRSQSTFFRLEKTDLGTMEVFDYPSISDDEIKFVILLTPGNPGVIQIYEKFLKSLYLSFNKKVRVIGVGHLGHSKYDHNNKKIFTVNQQIEKSVVFIRKLAKDNKTKIILFGHSLGSYININVVKEHPEFPVIYMIHLFPVLCKLNIPFSVRLISMPYFRKIVSSVVSSLPQTTKLKGIKLFSYSAQEAELAVAYSSNDHFLENILAMGDEFIGMLEEGLPDDIVSSIKETKDKALFVHTTLDRYVTPKVFKYIQSTIGFAKFTVIPAEEKVDHAFVKNDSYDLVKKICIEELENANFLKNKY</sequence>
<evidence type="ECO:0000313" key="6">
    <source>
        <dbReference type="Proteomes" id="UP001439008"/>
    </source>
</evidence>
<comment type="subcellular location">
    <subcellularLocation>
        <location evidence="1">Lipid droplet</location>
    </subcellularLocation>
</comment>
<comment type="caution">
    <text evidence="5">The sequence shown here is derived from an EMBL/GenBank/DDBJ whole genome shotgun (WGS) entry which is preliminary data.</text>
</comment>
<reference evidence="5 6" key="1">
    <citation type="journal article" date="2024" name="BMC Biol.">
        <title>Comparative genomics of Ascetosporea gives new insight into the evolutionary basis for animal parasitism in Rhizaria.</title>
        <authorList>
            <person name="Hiltunen Thoren M."/>
            <person name="Onut-Brannstrom I."/>
            <person name="Alfjorden A."/>
            <person name="Peckova H."/>
            <person name="Swords F."/>
            <person name="Hooper C."/>
            <person name="Holzer A.S."/>
            <person name="Bass D."/>
            <person name="Burki F."/>
        </authorList>
    </citation>
    <scope>NUCLEOTIDE SEQUENCE [LARGE SCALE GENOMIC DNA]</scope>
    <source>
        <strain evidence="5">20-A016</strain>
    </source>
</reference>
<dbReference type="PANTHER" id="PTHR13390">
    <property type="entry name" value="LIPASE"/>
    <property type="match status" value="1"/>
</dbReference>
<dbReference type="Proteomes" id="UP001439008">
    <property type="component" value="Unassembled WGS sequence"/>
</dbReference>
<dbReference type="InterPro" id="IPR029058">
    <property type="entry name" value="AB_hydrolase_fold"/>
</dbReference>
<evidence type="ECO:0000256" key="3">
    <source>
        <dbReference type="ARBA" id="ARBA00022677"/>
    </source>
</evidence>
<dbReference type="Gene3D" id="3.40.50.1820">
    <property type="entry name" value="alpha/beta hydrolase"/>
    <property type="match status" value="1"/>
</dbReference>
<accession>A0ABV2AL68</accession>
<dbReference type="EMBL" id="JBDODL010000550">
    <property type="protein sequence ID" value="MES1920204.1"/>
    <property type="molecule type" value="Genomic_DNA"/>
</dbReference>
<dbReference type="SUPFAM" id="SSF53474">
    <property type="entry name" value="alpha/beta-Hydrolases"/>
    <property type="match status" value="1"/>
</dbReference>
<evidence type="ECO:0008006" key="7">
    <source>
        <dbReference type="Google" id="ProtNLM"/>
    </source>
</evidence>
<evidence type="ECO:0000256" key="2">
    <source>
        <dbReference type="ARBA" id="ARBA00008300"/>
    </source>
</evidence>
<dbReference type="InterPro" id="IPR019363">
    <property type="entry name" value="LDAH"/>
</dbReference>
<keyword evidence="3" id="KW-0551">Lipid droplet</keyword>
<protein>
    <recommendedName>
        <fullName evidence="7">Lipid droplet-associated hydrolase</fullName>
    </recommendedName>
</protein>
<organism evidence="5 6">
    <name type="scientific">Bonamia ostreae</name>
    <dbReference type="NCBI Taxonomy" id="126728"/>
    <lineage>
        <taxon>Eukaryota</taxon>
        <taxon>Sar</taxon>
        <taxon>Rhizaria</taxon>
        <taxon>Endomyxa</taxon>
        <taxon>Ascetosporea</taxon>
        <taxon>Haplosporida</taxon>
        <taxon>Bonamia</taxon>
    </lineage>
</organism>
<name>A0ABV2AL68_9EUKA</name>
<dbReference type="Pfam" id="PF10230">
    <property type="entry name" value="LIDHydrolase"/>
    <property type="match status" value="1"/>
</dbReference>
<gene>
    <name evidence="5" type="ORF">MHBO_001898</name>
</gene>
<evidence type="ECO:0000313" key="5">
    <source>
        <dbReference type="EMBL" id="MES1920204.1"/>
    </source>
</evidence>
<keyword evidence="6" id="KW-1185">Reference proteome</keyword>
<evidence type="ECO:0000256" key="1">
    <source>
        <dbReference type="ARBA" id="ARBA00004502"/>
    </source>
</evidence>